<feature type="region of interest" description="Disordered" evidence="2">
    <location>
        <begin position="707"/>
        <end position="727"/>
    </location>
</feature>
<feature type="compositionally biased region" description="Polar residues" evidence="2">
    <location>
        <begin position="274"/>
        <end position="316"/>
    </location>
</feature>
<keyword evidence="1" id="KW-0040">ANK repeat</keyword>
<evidence type="ECO:0000259" key="3">
    <source>
        <dbReference type="PROSITE" id="PS50172"/>
    </source>
</evidence>
<protein>
    <recommendedName>
        <fullName evidence="3">BRCT domain-containing protein</fullName>
    </recommendedName>
</protein>
<dbReference type="Gene3D" id="1.25.40.20">
    <property type="entry name" value="Ankyrin repeat-containing domain"/>
    <property type="match status" value="1"/>
</dbReference>
<dbReference type="Pfam" id="PF16770">
    <property type="entry name" value="RTT107_BRCT_5"/>
    <property type="match status" value="1"/>
</dbReference>
<dbReference type="OMA" id="YIGHYLF"/>
<accession>A0A8W8MMT2</accession>
<feature type="repeat" description="ANK" evidence="1">
    <location>
        <begin position="755"/>
        <end position="788"/>
    </location>
</feature>
<dbReference type="GO" id="GO:2000781">
    <property type="term" value="P:positive regulation of double-strand break repair"/>
    <property type="evidence" value="ECO:0007669"/>
    <property type="project" value="InterPro"/>
</dbReference>
<organism evidence="4 5">
    <name type="scientific">Magallana gigas</name>
    <name type="common">Pacific oyster</name>
    <name type="synonym">Crassostrea gigas</name>
    <dbReference type="NCBI Taxonomy" id="29159"/>
    <lineage>
        <taxon>Eukaryota</taxon>
        <taxon>Metazoa</taxon>
        <taxon>Spiralia</taxon>
        <taxon>Lophotrochozoa</taxon>
        <taxon>Mollusca</taxon>
        <taxon>Bivalvia</taxon>
        <taxon>Autobranchia</taxon>
        <taxon>Pteriomorphia</taxon>
        <taxon>Ostreida</taxon>
        <taxon>Ostreoidea</taxon>
        <taxon>Ostreidae</taxon>
        <taxon>Magallana</taxon>
    </lineage>
</organism>
<name>A0A8W8MMT2_MAGGI</name>
<feature type="repeat" description="ANK" evidence="1">
    <location>
        <begin position="841"/>
        <end position="865"/>
    </location>
</feature>
<feature type="region of interest" description="Disordered" evidence="2">
    <location>
        <begin position="250"/>
        <end position="346"/>
    </location>
</feature>
<evidence type="ECO:0000313" key="5">
    <source>
        <dbReference type="Proteomes" id="UP000005408"/>
    </source>
</evidence>
<dbReference type="GO" id="GO:0035861">
    <property type="term" value="C:site of double-strand break"/>
    <property type="evidence" value="ECO:0007669"/>
    <property type="project" value="TreeGrafter"/>
</dbReference>
<dbReference type="GO" id="GO:0006974">
    <property type="term" value="P:DNA damage response"/>
    <property type="evidence" value="ECO:0007669"/>
    <property type="project" value="TreeGrafter"/>
</dbReference>
<dbReference type="PROSITE" id="PS50088">
    <property type="entry name" value="ANK_REPEAT"/>
    <property type="match status" value="3"/>
</dbReference>
<dbReference type="InterPro" id="IPR001357">
    <property type="entry name" value="BRCT_dom"/>
</dbReference>
<dbReference type="CDD" id="cd17728">
    <property type="entry name" value="BRCT_TopBP1_rpt8"/>
    <property type="match status" value="1"/>
</dbReference>
<feature type="repeat" description="ANK" evidence="1">
    <location>
        <begin position="789"/>
        <end position="811"/>
    </location>
</feature>
<evidence type="ECO:0000256" key="2">
    <source>
        <dbReference type="SAM" id="MobiDB-lite"/>
    </source>
</evidence>
<evidence type="ECO:0000313" key="4">
    <source>
        <dbReference type="EnsemblMetazoa" id="G3447.1:cds"/>
    </source>
</evidence>
<evidence type="ECO:0000256" key="1">
    <source>
        <dbReference type="PROSITE-ProRule" id="PRU00023"/>
    </source>
</evidence>
<dbReference type="InterPro" id="IPR049936">
    <property type="entry name" value="TopBP1_BRCT_8"/>
</dbReference>
<dbReference type="SMART" id="SM00292">
    <property type="entry name" value="BRCT"/>
    <property type="match status" value="2"/>
</dbReference>
<dbReference type="SMART" id="SM00248">
    <property type="entry name" value="ANK"/>
    <property type="match status" value="4"/>
</dbReference>
<dbReference type="CDD" id="cd17738">
    <property type="entry name" value="BRCT_TopBP1_rpt7"/>
    <property type="match status" value="1"/>
</dbReference>
<dbReference type="SUPFAM" id="SSF52113">
    <property type="entry name" value="BRCT domain"/>
    <property type="match status" value="1"/>
</dbReference>
<dbReference type="EnsemblMetazoa" id="G3447.1">
    <property type="protein sequence ID" value="G3447.1:cds"/>
    <property type="gene ID" value="G3447"/>
</dbReference>
<dbReference type="AlphaFoldDB" id="A0A8W8MMT2"/>
<dbReference type="Pfam" id="PF12796">
    <property type="entry name" value="Ank_2"/>
    <property type="match status" value="2"/>
</dbReference>
<dbReference type="InterPro" id="IPR002110">
    <property type="entry name" value="Ankyrin_rpt"/>
</dbReference>
<dbReference type="GO" id="GO:1990166">
    <property type="term" value="P:protein localization to site of double-strand break"/>
    <property type="evidence" value="ECO:0007669"/>
    <property type="project" value="TreeGrafter"/>
</dbReference>
<dbReference type="PANTHER" id="PTHR46677">
    <property type="entry name" value="SMC5-SMC6 COMPLEX LOCALIZATION FACTOR PROTEIN 1"/>
    <property type="match status" value="1"/>
</dbReference>
<keyword evidence="5" id="KW-1185">Reference proteome</keyword>
<feature type="domain" description="BRCT" evidence="3">
    <location>
        <begin position="17"/>
        <end position="101"/>
    </location>
</feature>
<dbReference type="InterPro" id="IPR036770">
    <property type="entry name" value="Ankyrin_rpt-contain_sf"/>
</dbReference>
<dbReference type="Proteomes" id="UP000005408">
    <property type="component" value="Unassembled WGS sequence"/>
</dbReference>
<dbReference type="FunFam" id="3.40.50.10190:FF:000018">
    <property type="entry name" value="DNA topoisomerase 2-binding protein 1"/>
    <property type="match status" value="1"/>
</dbReference>
<dbReference type="SUPFAM" id="SSF48403">
    <property type="entry name" value="Ankyrin repeat"/>
    <property type="match status" value="1"/>
</dbReference>
<dbReference type="PROSITE" id="PS50172">
    <property type="entry name" value="BRCT"/>
    <property type="match status" value="1"/>
</dbReference>
<dbReference type="Gene3D" id="3.40.50.10190">
    <property type="entry name" value="BRCT domain"/>
    <property type="match status" value="2"/>
</dbReference>
<reference evidence="4" key="1">
    <citation type="submission" date="2022-08" db="UniProtKB">
        <authorList>
            <consortium name="EnsemblMetazoa"/>
        </authorList>
    </citation>
    <scope>IDENTIFICATION</scope>
    <source>
        <strain evidence="4">05x7-T-G4-1.051#20</strain>
    </source>
</reference>
<dbReference type="InterPro" id="IPR042479">
    <property type="entry name" value="Slf1"/>
</dbReference>
<feature type="compositionally biased region" description="Low complexity" evidence="2">
    <location>
        <begin position="250"/>
        <end position="260"/>
    </location>
</feature>
<dbReference type="PROSITE" id="PS50297">
    <property type="entry name" value="ANK_REP_REGION"/>
    <property type="match status" value="2"/>
</dbReference>
<sequence length="1079" mass="121296">MTSSNLQTRLQKSLGCSRQFLLSGLEEGEKRELSEKIVGLGAVYVQSETYKPACTHLICGRLSRSEKFLCACAQGRWVLHPNYINDSAKEGKWLPEENYEWVNFSDGETREMGETARRWRFHVEAFLTLPFSGWKVAVIVRGSRKSSIYTRLLSCGGAEVYKLTLPVGNKSRVANLLTYVFVGERNVSEAQHLIEFGIMCLRPEFIGDYILKDPPPDPLDYLVRQDMTSSPKVNRPLDIDDSIIDIQFSQSTSVGSASSSPRKFITITPRGSPLESSQTNSLTDTPRGSPLVNSQTMSLTPRGSPGLRSQTKSLTVSPAKKEDATCPVSEPGSTLGKNKGKKRKRMADLDQAVQQIKRSKIIHRGDLWQPSEFTGMPEDSYQEEEISTPFPKHLEGIILAFFEEDGGDPRFFLSGLDLVMSSTSDRQFPTTRIIRGIRDRLFQVQTVGNEMIQYRCCNVLMKILNLHPPIRSSVTELYLSMYKDLDEGSQSTVIGSLVERLNEADSTTIPESHILLLRCVVAALEVNLQYFLNRIETGDMNVRKLRGCLFSQMVWPGNTILSVNSHCKEILDLFHLSIAEDTDSSSKRELVRLSTSLVCMAVLMSHYMESGHRVGLLEPINASITASALLHEVVRHVPNLVSSHLLRAVLRSLTPPWIAVQFCCLLLRNLDDYLLLQDLPAKDVTLKEIVTKYFFLLPKIESRQSSFHQSLHPKRSVLRSNEDNRTRGKRVLQDKYKEQPNNVSVVKEVNKRNNKGETPLQVACIKNNTKKVRQLLKVPGVDVNTCDNAGWSPLHEACNLGHLEIVRELLNFIPAKTMDHFLGQGDDKKPKKVNLLVATEDQITPLHDAVMNNRLEIAKLLLQHGGPALLECRTTTNQTPLDLAVTSQMKELLLSFTEKPSSQSCSQGSACSDSPSDLAPSDYLYDQVLGQEDRGFADPEECAKYISIVTTLLQAYLKVMDYNRVQALMEGQSDSCVRDVQVDQHNEKLVVQNVREDSSNKCQGSFLNGHNLVSGEPRNSVPGVSRYQQDYRTACKLSVYVQRFVDHIQRITRTQDFQVLKFDLVLLQQMSMMCGNTLK</sequence>
<dbReference type="InterPro" id="IPR036420">
    <property type="entry name" value="BRCT_dom_sf"/>
</dbReference>
<proteinExistence type="predicted"/>
<dbReference type="GO" id="GO:0005634">
    <property type="term" value="C:nucleus"/>
    <property type="evidence" value="ECO:0007669"/>
    <property type="project" value="TreeGrafter"/>
</dbReference>
<dbReference type="PANTHER" id="PTHR46677:SF1">
    <property type="entry name" value="SMC5-SMC6 COMPLEX LOCALIZATION FACTOR PROTEIN 1"/>
    <property type="match status" value="1"/>
</dbReference>
<dbReference type="OrthoDB" id="273147at2759"/>